<evidence type="ECO:0000256" key="15">
    <source>
        <dbReference type="ARBA" id="ARBA00022909"/>
    </source>
</evidence>
<evidence type="ECO:0000256" key="11">
    <source>
        <dbReference type="ARBA" id="ARBA00022723"/>
    </source>
</evidence>
<evidence type="ECO:0000256" key="13">
    <source>
        <dbReference type="ARBA" id="ARBA00022840"/>
    </source>
</evidence>
<evidence type="ECO:0000256" key="18">
    <source>
        <dbReference type="ARBA" id="ARBA00032510"/>
    </source>
</evidence>
<evidence type="ECO:0000256" key="3">
    <source>
        <dbReference type="ARBA" id="ARBA00004799"/>
    </source>
</evidence>
<dbReference type="GO" id="GO:0008841">
    <property type="term" value="F:dihydrofolate synthase activity"/>
    <property type="evidence" value="ECO:0007669"/>
    <property type="project" value="UniProtKB-EC"/>
</dbReference>
<evidence type="ECO:0000256" key="10">
    <source>
        <dbReference type="ARBA" id="ARBA00022598"/>
    </source>
</evidence>
<evidence type="ECO:0000256" key="9">
    <source>
        <dbReference type="ARBA" id="ARBA00019357"/>
    </source>
</evidence>
<dbReference type="GO" id="GO:0004326">
    <property type="term" value="F:tetrahydrofolylpolyglutamate synthase activity"/>
    <property type="evidence" value="ECO:0007669"/>
    <property type="project" value="UniProtKB-EC"/>
</dbReference>
<dbReference type="SUPFAM" id="SSF53623">
    <property type="entry name" value="MurD-like peptide ligases, catalytic domain"/>
    <property type="match status" value="1"/>
</dbReference>
<dbReference type="InterPro" id="IPR018109">
    <property type="entry name" value="Folylpolyglutamate_synth_CS"/>
</dbReference>
<keyword evidence="15" id="KW-0289">Folate biosynthesis</keyword>
<dbReference type="NCBIfam" id="NF008101">
    <property type="entry name" value="PRK10846.1"/>
    <property type="match status" value="1"/>
</dbReference>
<evidence type="ECO:0000256" key="2">
    <source>
        <dbReference type="ARBA" id="ARBA00002714"/>
    </source>
</evidence>
<sequence length="436" mass="47928">MSIQPSKDWSLSQWLKHLESIHPSEIDMGLDRVREVYQRLNLSWSKQTVITVAGTNGKGTTCAMLEQACILQNKSVGVYSSPHISIYNERVRINQTLLNDYKHCQAFMAVEKARGDISLTYFEFGTLAALVLLNKPSIEIVLLEVGLGGRLDATNIVDPDIAVITSIGLDHQAFLGNTREAIAREKAGIIRANKPVIIGEIDPPASLQTIPLELNAEVSWAGKDFIYSVQDDSWHYSSKGLDVTTSLPSIPLPNAATALAVIEALQWKTNSAFIQTLIEKTKLHGRLQKIIPDFLNTHNVPFLLDVAHNPQAAQYLAKHLQILGFQDTNDAKIPKLHAIFGAFKDKDIKGVLEPLAPLLHSLHCVTLEGERAADKADLAATAQSLTKTLDIYTAESIDAAYKAILKTAHSEDLVLVFGSFFTVEALLAFLKVNAKH</sequence>
<dbReference type="PANTHER" id="PTHR11136:SF0">
    <property type="entry name" value="DIHYDROFOLATE SYNTHETASE-RELATED"/>
    <property type="match status" value="1"/>
</dbReference>
<evidence type="ECO:0000256" key="17">
    <source>
        <dbReference type="ARBA" id="ARBA00030592"/>
    </source>
</evidence>
<evidence type="ECO:0000256" key="21">
    <source>
        <dbReference type="ARBA" id="ARBA00049035"/>
    </source>
</evidence>
<dbReference type="Gene3D" id="3.90.190.20">
    <property type="entry name" value="Mur ligase, C-terminal domain"/>
    <property type="match status" value="1"/>
</dbReference>
<comment type="catalytic activity">
    <reaction evidence="21">
        <text>(6R)-5,10-methylenetetrahydrofolyl-(gamma-L-Glu)(n) + L-glutamate + ATP = (6R)-5,10-methylenetetrahydrofolyl-(gamma-L-Glu)(n+1) + ADP + phosphate + H(+)</text>
        <dbReference type="Rhea" id="RHEA:51912"/>
        <dbReference type="Rhea" id="RHEA-COMP:13257"/>
        <dbReference type="Rhea" id="RHEA-COMP:13258"/>
        <dbReference type="ChEBI" id="CHEBI:15378"/>
        <dbReference type="ChEBI" id="CHEBI:29985"/>
        <dbReference type="ChEBI" id="CHEBI:30616"/>
        <dbReference type="ChEBI" id="CHEBI:43474"/>
        <dbReference type="ChEBI" id="CHEBI:136572"/>
        <dbReference type="ChEBI" id="CHEBI:456216"/>
        <dbReference type="EC" id="6.3.2.17"/>
    </reaction>
</comment>
<keyword evidence="14" id="KW-0460">Magnesium</keyword>
<evidence type="ECO:0000256" key="22">
    <source>
        <dbReference type="ARBA" id="ARBA00049161"/>
    </source>
</evidence>
<dbReference type="Proteomes" id="UP001165413">
    <property type="component" value="Unassembled WGS sequence"/>
</dbReference>
<dbReference type="EC" id="6.3.2.17" evidence="8"/>
<dbReference type="EC" id="6.3.2.12" evidence="7"/>
<evidence type="ECO:0000256" key="8">
    <source>
        <dbReference type="ARBA" id="ARBA00013025"/>
    </source>
</evidence>
<dbReference type="PIRSF" id="PIRSF001563">
    <property type="entry name" value="Folylpolyglu_synth"/>
    <property type="match status" value="1"/>
</dbReference>
<evidence type="ECO:0000256" key="6">
    <source>
        <dbReference type="ARBA" id="ARBA00011245"/>
    </source>
</evidence>
<evidence type="ECO:0000256" key="14">
    <source>
        <dbReference type="ARBA" id="ARBA00022842"/>
    </source>
</evidence>
<dbReference type="InterPro" id="IPR013221">
    <property type="entry name" value="Mur_ligase_cen"/>
</dbReference>
<protein>
    <recommendedName>
        <fullName evidence="9">Dihydrofolate synthase/folylpolyglutamate synthase</fullName>
        <ecNumber evidence="7">6.3.2.12</ecNumber>
        <ecNumber evidence="8">6.3.2.17</ecNumber>
    </recommendedName>
    <alternativeName>
        <fullName evidence="18">Folylpoly-gamma-glutamate synthetase-dihydrofolate synthetase</fullName>
    </alternativeName>
    <alternativeName>
        <fullName evidence="16">Folylpolyglutamate synthetase</fullName>
    </alternativeName>
    <alternativeName>
        <fullName evidence="17">Tetrahydrofolylpolyglutamate synthase</fullName>
    </alternativeName>
</protein>
<comment type="cofactor">
    <cofactor evidence="1">
        <name>Mg(2+)</name>
        <dbReference type="ChEBI" id="CHEBI:18420"/>
    </cofactor>
</comment>
<evidence type="ECO:0000313" key="26">
    <source>
        <dbReference type="EMBL" id="MCP3428048.1"/>
    </source>
</evidence>
<dbReference type="Pfam" id="PF02875">
    <property type="entry name" value="Mur_ligase_C"/>
    <property type="match status" value="1"/>
</dbReference>
<dbReference type="AlphaFoldDB" id="A0AA42BKQ8"/>
<evidence type="ECO:0000256" key="19">
    <source>
        <dbReference type="ARBA" id="ARBA00047493"/>
    </source>
</evidence>
<dbReference type="InterPro" id="IPR001645">
    <property type="entry name" value="Folylpolyglutamate_synth"/>
</dbReference>
<dbReference type="GO" id="GO:0046872">
    <property type="term" value="F:metal ion binding"/>
    <property type="evidence" value="ECO:0007669"/>
    <property type="project" value="UniProtKB-KW"/>
</dbReference>
<evidence type="ECO:0000256" key="23">
    <source>
        <dbReference type="PIRNR" id="PIRNR001563"/>
    </source>
</evidence>
<keyword evidence="10 23" id="KW-0436">Ligase</keyword>
<comment type="similarity">
    <text evidence="5 23">Belongs to the folylpolyglutamate synthase family.</text>
</comment>
<dbReference type="EMBL" id="JANATA010000004">
    <property type="protein sequence ID" value="MCP3428048.1"/>
    <property type="molecule type" value="Genomic_DNA"/>
</dbReference>
<dbReference type="RefSeq" id="WP_254099019.1">
    <property type="nucleotide sequence ID" value="NZ_JANATA010000004.1"/>
</dbReference>
<dbReference type="InterPro" id="IPR004101">
    <property type="entry name" value="Mur_ligase_C"/>
</dbReference>
<evidence type="ECO:0000313" key="27">
    <source>
        <dbReference type="Proteomes" id="UP001165413"/>
    </source>
</evidence>
<dbReference type="NCBIfam" id="TIGR01499">
    <property type="entry name" value="folC"/>
    <property type="match status" value="1"/>
</dbReference>
<dbReference type="SUPFAM" id="SSF53244">
    <property type="entry name" value="MurD-like peptide ligases, peptide-binding domain"/>
    <property type="match status" value="1"/>
</dbReference>
<dbReference type="PROSITE" id="PS01012">
    <property type="entry name" value="FOLYLPOLYGLU_SYNT_2"/>
    <property type="match status" value="1"/>
</dbReference>
<comment type="caution">
    <text evidence="26">The sequence shown here is derived from an EMBL/GenBank/DDBJ whole genome shotgun (WGS) entry which is preliminary data.</text>
</comment>
<feature type="domain" description="Mur ligase central" evidence="25">
    <location>
        <begin position="52"/>
        <end position="204"/>
    </location>
</feature>
<comment type="catalytic activity">
    <reaction evidence="22">
        <text>7,8-dihydropteroate + L-glutamate + ATP = 7,8-dihydrofolate + ADP + phosphate + H(+)</text>
        <dbReference type="Rhea" id="RHEA:23584"/>
        <dbReference type="ChEBI" id="CHEBI:15378"/>
        <dbReference type="ChEBI" id="CHEBI:17839"/>
        <dbReference type="ChEBI" id="CHEBI:29985"/>
        <dbReference type="ChEBI" id="CHEBI:30616"/>
        <dbReference type="ChEBI" id="CHEBI:43474"/>
        <dbReference type="ChEBI" id="CHEBI:57451"/>
        <dbReference type="ChEBI" id="CHEBI:456216"/>
        <dbReference type="EC" id="6.3.2.12"/>
    </reaction>
</comment>
<evidence type="ECO:0000256" key="12">
    <source>
        <dbReference type="ARBA" id="ARBA00022741"/>
    </source>
</evidence>
<comment type="subunit">
    <text evidence="6">Monomer.</text>
</comment>
<dbReference type="GO" id="GO:0005524">
    <property type="term" value="F:ATP binding"/>
    <property type="evidence" value="ECO:0007669"/>
    <property type="project" value="UniProtKB-KW"/>
</dbReference>
<dbReference type="InterPro" id="IPR036615">
    <property type="entry name" value="Mur_ligase_C_dom_sf"/>
</dbReference>
<keyword evidence="11" id="KW-0479">Metal-binding</keyword>
<name>A0AA42BKQ8_9ALTE</name>
<comment type="function">
    <text evidence="2">Functions in two distinct reactions of the de novo folate biosynthetic pathway. Catalyzes the addition of a glutamate residue to dihydropteroate (7,8-dihydropteroate or H2Pte) to form dihydrofolate (7,8-dihydrofolate monoglutamate or H2Pte-Glu). Also catalyzes successive additions of L-glutamate to tetrahydrofolate or 10-formyltetrahydrofolate or 5,10-methylenetetrahydrofolate, leading to folylpolyglutamate derivatives.</text>
</comment>
<evidence type="ECO:0000259" key="25">
    <source>
        <dbReference type="Pfam" id="PF08245"/>
    </source>
</evidence>
<evidence type="ECO:0000256" key="7">
    <source>
        <dbReference type="ARBA" id="ARBA00013023"/>
    </source>
</evidence>
<evidence type="ECO:0000256" key="16">
    <source>
        <dbReference type="ARBA" id="ARBA00030048"/>
    </source>
</evidence>
<dbReference type="PANTHER" id="PTHR11136">
    <property type="entry name" value="FOLYLPOLYGLUTAMATE SYNTHASE-RELATED"/>
    <property type="match status" value="1"/>
</dbReference>
<evidence type="ECO:0000259" key="24">
    <source>
        <dbReference type="Pfam" id="PF02875"/>
    </source>
</evidence>
<evidence type="ECO:0000256" key="4">
    <source>
        <dbReference type="ARBA" id="ARBA00005150"/>
    </source>
</evidence>
<evidence type="ECO:0000256" key="5">
    <source>
        <dbReference type="ARBA" id="ARBA00008276"/>
    </source>
</evidence>
<keyword evidence="27" id="KW-1185">Reference proteome</keyword>
<accession>A0AA42BKQ8</accession>
<dbReference type="InterPro" id="IPR036565">
    <property type="entry name" value="Mur-like_cat_sf"/>
</dbReference>
<gene>
    <name evidence="26" type="primary">folC</name>
    <name evidence="26" type="ORF">NLF92_03690</name>
</gene>
<comment type="catalytic activity">
    <reaction evidence="19">
        <text>(6S)-5,6,7,8-tetrahydrofolyl-(gamma-L-Glu)(n) + L-glutamate + ATP = (6S)-5,6,7,8-tetrahydrofolyl-(gamma-L-Glu)(n+1) + ADP + phosphate + H(+)</text>
        <dbReference type="Rhea" id="RHEA:10580"/>
        <dbReference type="Rhea" id="RHEA-COMP:14738"/>
        <dbReference type="Rhea" id="RHEA-COMP:14740"/>
        <dbReference type="ChEBI" id="CHEBI:15378"/>
        <dbReference type="ChEBI" id="CHEBI:29985"/>
        <dbReference type="ChEBI" id="CHEBI:30616"/>
        <dbReference type="ChEBI" id="CHEBI:43474"/>
        <dbReference type="ChEBI" id="CHEBI:141005"/>
        <dbReference type="ChEBI" id="CHEBI:456216"/>
        <dbReference type="EC" id="6.3.2.17"/>
    </reaction>
</comment>
<feature type="domain" description="Mur ligase C-terminal" evidence="24">
    <location>
        <begin position="298"/>
        <end position="420"/>
    </location>
</feature>
<dbReference type="GO" id="GO:0046656">
    <property type="term" value="P:folic acid biosynthetic process"/>
    <property type="evidence" value="ECO:0007669"/>
    <property type="project" value="UniProtKB-KW"/>
</dbReference>
<evidence type="ECO:0000256" key="1">
    <source>
        <dbReference type="ARBA" id="ARBA00001946"/>
    </source>
</evidence>
<comment type="catalytic activity">
    <reaction evidence="20">
        <text>10-formyltetrahydrofolyl-(gamma-L-Glu)(n) + L-glutamate + ATP = 10-formyltetrahydrofolyl-(gamma-L-Glu)(n+1) + ADP + phosphate + H(+)</text>
        <dbReference type="Rhea" id="RHEA:51904"/>
        <dbReference type="Rhea" id="RHEA-COMP:13088"/>
        <dbReference type="Rhea" id="RHEA-COMP:14300"/>
        <dbReference type="ChEBI" id="CHEBI:15378"/>
        <dbReference type="ChEBI" id="CHEBI:29985"/>
        <dbReference type="ChEBI" id="CHEBI:30616"/>
        <dbReference type="ChEBI" id="CHEBI:43474"/>
        <dbReference type="ChEBI" id="CHEBI:134413"/>
        <dbReference type="ChEBI" id="CHEBI:456216"/>
        <dbReference type="EC" id="6.3.2.17"/>
    </reaction>
</comment>
<dbReference type="FunFam" id="3.40.1190.10:FF:000004">
    <property type="entry name" value="Dihydrofolate synthase/folylpolyglutamate synthase"/>
    <property type="match status" value="1"/>
</dbReference>
<keyword evidence="12 23" id="KW-0547">Nucleotide-binding</keyword>
<proteinExistence type="inferred from homology"/>
<dbReference type="Gene3D" id="3.40.1190.10">
    <property type="entry name" value="Mur-like, catalytic domain"/>
    <property type="match status" value="1"/>
</dbReference>
<evidence type="ECO:0000256" key="20">
    <source>
        <dbReference type="ARBA" id="ARBA00047808"/>
    </source>
</evidence>
<organism evidence="26 27">
    <name type="scientific">Opacimonas viscosa</name>
    <dbReference type="NCBI Taxonomy" id="2961944"/>
    <lineage>
        <taxon>Bacteria</taxon>
        <taxon>Pseudomonadati</taxon>
        <taxon>Pseudomonadota</taxon>
        <taxon>Gammaproteobacteria</taxon>
        <taxon>Alteromonadales</taxon>
        <taxon>Alteromonadaceae</taxon>
        <taxon>Opacimonas</taxon>
    </lineage>
</organism>
<reference evidence="26" key="1">
    <citation type="submission" date="2022-07" db="EMBL/GenBank/DDBJ databases">
        <title>Characterization of the Novel Bacterium Alteromonas immobilis LMIT006 and Alteromonas gregis LMIT007.</title>
        <authorList>
            <person name="Lin X."/>
        </authorList>
    </citation>
    <scope>NUCLEOTIDE SEQUENCE</scope>
    <source>
        <strain evidence="26">LMIT007</strain>
    </source>
</reference>
<dbReference type="Pfam" id="PF08245">
    <property type="entry name" value="Mur_ligase_M"/>
    <property type="match status" value="1"/>
</dbReference>
<comment type="pathway">
    <text evidence="4">Cofactor biosynthesis; tetrahydrofolylpolyglutamate biosynthesis.</text>
</comment>
<keyword evidence="13 23" id="KW-0067">ATP-binding</keyword>
<comment type="pathway">
    <text evidence="3">Cofactor biosynthesis; tetrahydrofolate biosynthesis; 7,8-dihydrofolate from 2-amino-4-hydroxy-6-hydroxymethyl-7,8-dihydropteridine diphosphate and 4-aminobenzoate: step 2/2.</text>
</comment>
<dbReference type="GO" id="GO:0005737">
    <property type="term" value="C:cytoplasm"/>
    <property type="evidence" value="ECO:0007669"/>
    <property type="project" value="TreeGrafter"/>
</dbReference>